<dbReference type="KEGG" id="xap:XA3_02970"/>
<reference evidence="1 2" key="1">
    <citation type="journal article" date="2023" name="Microbiol. Spectr.">
        <title>Symbiosis of Carpenter Bees with Uncharacterized Lactic Acid Bacteria Showing NAD Auxotrophy.</title>
        <authorList>
            <person name="Kawasaki S."/>
            <person name="Ozawa K."/>
            <person name="Mori T."/>
            <person name="Yamamoto A."/>
            <person name="Ito M."/>
            <person name="Ohkuma M."/>
            <person name="Sakamoto M."/>
            <person name="Matsutani M."/>
        </authorList>
    </citation>
    <scope>NUCLEOTIDE SEQUENCE [LARGE SCALE GENOMIC DNA]</scope>
    <source>
        <strain evidence="1 2">XA3</strain>
    </source>
</reference>
<keyword evidence="2" id="KW-1185">Reference proteome</keyword>
<evidence type="ECO:0008006" key="3">
    <source>
        <dbReference type="Google" id="ProtNLM"/>
    </source>
</evidence>
<protein>
    <recommendedName>
        <fullName evidence="3">Protein kinase domain-containing protein</fullName>
    </recommendedName>
</protein>
<sequence>MLLGNSINNLKEILNIVISLIDQVSIIHGFGFENIDISANNIVWDGKKTYLIDLDSLHPKGQISYNKTIGFWINNMKKNSNYIRDYQRIFFVFSFLFANQNMFFL</sequence>
<proteinExistence type="predicted"/>
<evidence type="ECO:0000313" key="2">
    <source>
        <dbReference type="Proteomes" id="UP001321861"/>
    </source>
</evidence>
<evidence type="ECO:0000313" key="1">
    <source>
        <dbReference type="EMBL" id="BDR57856.1"/>
    </source>
</evidence>
<organism evidence="1 2">
    <name type="scientific">Xylocopilactobacillus apicola</name>
    <dbReference type="NCBI Taxonomy" id="2932184"/>
    <lineage>
        <taxon>Bacteria</taxon>
        <taxon>Bacillati</taxon>
        <taxon>Bacillota</taxon>
        <taxon>Bacilli</taxon>
        <taxon>Lactobacillales</taxon>
        <taxon>Lactobacillaceae</taxon>
        <taxon>Xylocopilactobacillus</taxon>
    </lineage>
</organism>
<dbReference type="Proteomes" id="UP001321861">
    <property type="component" value="Chromosome"/>
</dbReference>
<dbReference type="EMBL" id="AP026802">
    <property type="protein sequence ID" value="BDR57856.1"/>
    <property type="molecule type" value="Genomic_DNA"/>
</dbReference>
<gene>
    <name evidence="1" type="ORF">XA3_02970</name>
</gene>
<dbReference type="AlphaFoldDB" id="A0AAU9DHR3"/>
<accession>A0AAU9DHR3</accession>
<name>A0AAU9DHR3_9LACO</name>
<dbReference type="RefSeq" id="WP_317635790.1">
    <property type="nucleotide sequence ID" value="NZ_AP026802.1"/>
</dbReference>